<dbReference type="InterPro" id="IPR037898">
    <property type="entry name" value="NudC_fam"/>
</dbReference>
<dbReference type="FunFam" id="2.60.40.790:FF:000001">
    <property type="entry name" value="Nuclear migration protein nudC"/>
    <property type="match status" value="1"/>
</dbReference>
<feature type="compositionally biased region" description="Basic and acidic residues" evidence="7">
    <location>
        <begin position="73"/>
        <end position="99"/>
    </location>
</feature>
<gene>
    <name evidence="9" type="ORF">ONB1V03_LOCUS5766</name>
</gene>
<evidence type="ECO:0000256" key="4">
    <source>
        <dbReference type="ARBA" id="ARBA00022490"/>
    </source>
</evidence>
<keyword evidence="4" id="KW-0963">Cytoplasm</keyword>
<evidence type="ECO:0000256" key="7">
    <source>
        <dbReference type="SAM" id="MobiDB-lite"/>
    </source>
</evidence>
<dbReference type="OrthoDB" id="416217at2759"/>
<proteinExistence type="inferred from homology"/>
<evidence type="ECO:0000256" key="1">
    <source>
        <dbReference type="ARBA" id="ARBA00004496"/>
    </source>
</evidence>
<feature type="domain" description="CS" evidence="8">
    <location>
        <begin position="122"/>
        <end position="250"/>
    </location>
</feature>
<protein>
    <recommendedName>
        <fullName evidence="3">Nuclear migration protein nudC</fullName>
    </recommendedName>
    <alternativeName>
        <fullName evidence="6">Nuclear distribution protein C homolog</fullName>
    </alternativeName>
</protein>
<dbReference type="Proteomes" id="UP000728032">
    <property type="component" value="Unassembled WGS sequence"/>
</dbReference>
<evidence type="ECO:0000256" key="3">
    <source>
        <dbReference type="ARBA" id="ARBA00017641"/>
    </source>
</evidence>
<name>A0A7R9LRG9_9ACAR</name>
<dbReference type="InterPro" id="IPR008978">
    <property type="entry name" value="HSP20-like_chaperone"/>
</dbReference>
<dbReference type="SUPFAM" id="SSF49764">
    <property type="entry name" value="HSP20-like chaperones"/>
    <property type="match status" value="2"/>
</dbReference>
<evidence type="ECO:0000259" key="8">
    <source>
        <dbReference type="PROSITE" id="PS51203"/>
    </source>
</evidence>
<dbReference type="EMBL" id="CAJPVJ010002409">
    <property type="protein sequence ID" value="CAG2166239.1"/>
    <property type="molecule type" value="Genomic_DNA"/>
</dbReference>
<evidence type="ECO:0000256" key="5">
    <source>
        <dbReference type="ARBA" id="ARBA00022553"/>
    </source>
</evidence>
<feature type="region of interest" description="Disordered" evidence="7">
    <location>
        <begin position="73"/>
        <end position="118"/>
    </location>
</feature>
<reference evidence="9" key="1">
    <citation type="submission" date="2020-11" db="EMBL/GenBank/DDBJ databases">
        <authorList>
            <person name="Tran Van P."/>
        </authorList>
    </citation>
    <scope>NUCLEOTIDE SEQUENCE</scope>
</reference>
<dbReference type="PANTHER" id="PTHR12356">
    <property type="entry name" value="NUCLEAR MOVEMENT PROTEIN NUDC"/>
    <property type="match status" value="1"/>
</dbReference>
<dbReference type="InterPro" id="IPR025934">
    <property type="entry name" value="NudC_N_dom"/>
</dbReference>
<evidence type="ECO:0000256" key="2">
    <source>
        <dbReference type="ARBA" id="ARBA00010513"/>
    </source>
</evidence>
<accession>A0A7R9LRG9</accession>
<dbReference type="GO" id="GO:0005737">
    <property type="term" value="C:cytoplasm"/>
    <property type="evidence" value="ECO:0007669"/>
    <property type="project" value="UniProtKB-SubCell"/>
</dbReference>
<sequence length="346" mass="40137">MASNEDKFDGILLSMAREHTGGVQELLDTFFSFLCRKTDFYFGSADTSAAEALVLKTFRKYKEISDKVNEEKIKEREEVERKARERRDQKRREEEEKLKAAANNDEDEEDNNKLKPNAGNGCDLDDYTWTQTLSELEVKVPLRVAFKLRARDIVVEYKKKHLKVGVKGQPPVIDGELHNEIKVDDCCWVLQDMNTKKHLKVGVKGQPPVIDGELHNEIKVEDCCWVLQDMNTVVITLEKCHQMEWWPRLQMTDPEMNTRKVNPEASKLSDLDGETRSMVEKVGASEGWLLWSTLAVCLIRRESNMMYDQRQKELGLPTSEDQKKQDVIKKFMAEHPEMDFTNCKFN</sequence>
<comment type="similarity">
    <text evidence="2">Belongs to the nudC family.</text>
</comment>
<evidence type="ECO:0000313" key="10">
    <source>
        <dbReference type="Proteomes" id="UP000728032"/>
    </source>
</evidence>
<dbReference type="InterPro" id="IPR007052">
    <property type="entry name" value="CS_dom"/>
</dbReference>
<evidence type="ECO:0000256" key="6">
    <source>
        <dbReference type="ARBA" id="ARBA00030427"/>
    </source>
</evidence>
<dbReference type="EMBL" id="OC917234">
    <property type="protein sequence ID" value="CAD7646518.1"/>
    <property type="molecule type" value="Genomic_DNA"/>
</dbReference>
<dbReference type="Pfam" id="PF14050">
    <property type="entry name" value="Nudc_N"/>
    <property type="match status" value="1"/>
</dbReference>
<comment type="subcellular location">
    <subcellularLocation>
        <location evidence="1">Cytoplasm</location>
    </subcellularLocation>
</comment>
<keyword evidence="5" id="KW-0597">Phosphoprotein</keyword>
<dbReference type="GO" id="GO:0006457">
    <property type="term" value="P:protein folding"/>
    <property type="evidence" value="ECO:0007669"/>
    <property type="project" value="TreeGrafter"/>
</dbReference>
<dbReference type="PROSITE" id="PS51203">
    <property type="entry name" value="CS"/>
    <property type="match status" value="1"/>
</dbReference>
<dbReference type="PANTHER" id="PTHR12356:SF3">
    <property type="entry name" value="NUCLEAR MIGRATION PROTEIN NUDC"/>
    <property type="match status" value="1"/>
</dbReference>
<dbReference type="Pfam" id="PF04969">
    <property type="entry name" value="CS"/>
    <property type="match status" value="2"/>
</dbReference>
<dbReference type="AlphaFoldDB" id="A0A7R9LRG9"/>
<evidence type="ECO:0000313" key="9">
    <source>
        <dbReference type="EMBL" id="CAD7646518.1"/>
    </source>
</evidence>
<dbReference type="Gene3D" id="2.60.40.790">
    <property type="match status" value="2"/>
</dbReference>
<dbReference type="GO" id="GO:0051082">
    <property type="term" value="F:unfolded protein binding"/>
    <property type="evidence" value="ECO:0007669"/>
    <property type="project" value="TreeGrafter"/>
</dbReference>
<organism evidence="9">
    <name type="scientific">Oppiella nova</name>
    <dbReference type="NCBI Taxonomy" id="334625"/>
    <lineage>
        <taxon>Eukaryota</taxon>
        <taxon>Metazoa</taxon>
        <taxon>Ecdysozoa</taxon>
        <taxon>Arthropoda</taxon>
        <taxon>Chelicerata</taxon>
        <taxon>Arachnida</taxon>
        <taxon>Acari</taxon>
        <taxon>Acariformes</taxon>
        <taxon>Sarcoptiformes</taxon>
        <taxon>Oribatida</taxon>
        <taxon>Brachypylina</taxon>
        <taxon>Oppioidea</taxon>
        <taxon>Oppiidae</taxon>
        <taxon>Oppiella</taxon>
    </lineage>
</organism>
<keyword evidence="10" id="KW-1185">Reference proteome</keyword>